<organism evidence="1">
    <name type="scientific">Rhizophora mucronata</name>
    <name type="common">Asiatic mangrove</name>
    <dbReference type="NCBI Taxonomy" id="61149"/>
    <lineage>
        <taxon>Eukaryota</taxon>
        <taxon>Viridiplantae</taxon>
        <taxon>Streptophyta</taxon>
        <taxon>Embryophyta</taxon>
        <taxon>Tracheophyta</taxon>
        <taxon>Spermatophyta</taxon>
        <taxon>Magnoliopsida</taxon>
        <taxon>eudicotyledons</taxon>
        <taxon>Gunneridae</taxon>
        <taxon>Pentapetalae</taxon>
        <taxon>rosids</taxon>
        <taxon>fabids</taxon>
        <taxon>Malpighiales</taxon>
        <taxon>Rhizophoraceae</taxon>
        <taxon>Rhizophora</taxon>
    </lineage>
</organism>
<accession>A0A2P2NR53</accession>
<name>A0A2P2NR53_RHIMU</name>
<protein>
    <submittedName>
        <fullName evidence="1">Uncharacterized protein</fullName>
    </submittedName>
</protein>
<sequence>MNRGFACNREICKEVKLYSLLSWRHTKSSEATQLCFQISGNYAMVSDIK</sequence>
<proteinExistence type="predicted"/>
<dbReference type="AlphaFoldDB" id="A0A2P2NR53"/>
<reference evidence="1" key="1">
    <citation type="submission" date="2018-02" db="EMBL/GenBank/DDBJ databases">
        <title>Rhizophora mucronata_Transcriptome.</title>
        <authorList>
            <person name="Meera S.P."/>
            <person name="Sreeshan A."/>
            <person name="Augustine A."/>
        </authorList>
    </citation>
    <scope>NUCLEOTIDE SEQUENCE</scope>
    <source>
        <tissue evidence="1">Leaf</tissue>
    </source>
</reference>
<evidence type="ECO:0000313" key="1">
    <source>
        <dbReference type="EMBL" id="MBX44953.1"/>
    </source>
</evidence>
<dbReference type="EMBL" id="GGEC01064469">
    <property type="protein sequence ID" value="MBX44953.1"/>
    <property type="molecule type" value="Transcribed_RNA"/>
</dbReference>